<evidence type="ECO:0000313" key="2">
    <source>
        <dbReference type="EMBL" id="GIY51656.1"/>
    </source>
</evidence>
<keyword evidence="1" id="KW-0472">Membrane</keyword>
<sequence>MKEQNTSAHQHGFSTLFDILMILLVQLTRQSPTIFSAARIHLSCPELPYPRLYHSYYSVALHSSSLHPPFGGTLFFFPLLVSFFTTFFPPRKARSSSSYKWWGHTMHKQI</sequence>
<reference evidence="2 3" key="1">
    <citation type="submission" date="2021-06" db="EMBL/GenBank/DDBJ databases">
        <title>Caerostris extrusa draft genome.</title>
        <authorList>
            <person name="Kono N."/>
            <person name="Arakawa K."/>
        </authorList>
    </citation>
    <scope>NUCLEOTIDE SEQUENCE [LARGE SCALE GENOMIC DNA]</scope>
</reference>
<evidence type="ECO:0000256" key="1">
    <source>
        <dbReference type="SAM" id="Phobius"/>
    </source>
</evidence>
<gene>
    <name evidence="2" type="ORF">CEXT_733661</name>
</gene>
<keyword evidence="1" id="KW-0812">Transmembrane</keyword>
<feature type="transmembrane region" description="Helical" evidence="1">
    <location>
        <begin position="70"/>
        <end position="88"/>
    </location>
</feature>
<comment type="caution">
    <text evidence="2">The sequence shown here is derived from an EMBL/GenBank/DDBJ whole genome shotgun (WGS) entry which is preliminary data.</text>
</comment>
<name>A0AAV4U1K8_CAEEX</name>
<keyword evidence="1" id="KW-1133">Transmembrane helix</keyword>
<evidence type="ECO:0000313" key="3">
    <source>
        <dbReference type="Proteomes" id="UP001054945"/>
    </source>
</evidence>
<feature type="transmembrane region" description="Helical" evidence="1">
    <location>
        <begin position="12"/>
        <end position="29"/>
    </location>
</feature>
<proteinExistence type="predicted"/>
<organism evidence="2 3">
    <name type="scientific">Caerostris extrusa</name>
    <name type="common">Bark spider</name>
    <name type="synonym">Caerostris bankana</name>
    <dbReference type="NCBI Taxonomy" id="172846"/>
    <lineage>
        <taxon>Eukaryota</taxon>
        <taxon>Metazoa</taxon>
        <taxon>Ecdysozoa</taxon>
        <taxon>Arthropoda</taxon>
        <taxon>Chelicerata</taxon>
        <taxon>Arachnida</taxon>
        <taxon>Araneae</taxon>
        <taxon>Araneomorphae</taxon>
        <taxon>Entelegynae</taxon>
        <taxon>Araneoidea</taxon>
        <taxon>Araneidae</taxon>
        <taxon>Caerostris</taxon>
    </lineage>
</organism>
<accession>A0AAV4U1K8</accession>
<dbReference type="Proteomes" id="UP001054945">
    <property type="component" value="Unassembled WGS sequence"/>
</dbReference>
<dbReference type="EMBL" id="BPLR01012136">
    <property type="protein sequence ID" value="GIY51656.1"/>
    <property type="molecule type" value="Genomic_DNA"/>
</dbReference>
<protein>
    <submittedName>
        <fullName evidence="2">Uncharacterized protein</fullName>
    </submittedName>
</protein>
<keyword evidence="3" id="KW-1185">Reference proteome</keyword>
<dbReference type="AlphaFoldDB" id="A0AAV4U1K8"/>